<dbReference type="PANTHER" id="PTHR43214:SF24">
    <property type="entry name" value="TRANSCRIPTIONAL REGULATORY PROTEIN NARL-RELATED"/>
    <property type="match status" value="1"/>
</dbReference>
<evidence type="ECO:0000256" key="4">
    <source>
        <dbReference type="PROSITE-ProRule" id="PRU00169"/>
    </source>
</evidence>
<feature type="domain" description="Response regulatory" evidence="6">
    <location>
        <begin position="22"/>
        <end position="139"/>
    </location>
</feature>
<dbReference type="AlphaFoldDB" id="A0A4S2DC56"/>
<evidence type="ECO:0000259" key="5">
    <source>
        <dbReference type="PROSITE" id="PS50043"/>
    </source>
</evidence>
<keyword evidence="3" id="KW-0804">Transcription</keyword>
<evidence type="ECO:0000256" key="2">
    <source>
        <dbReference type="ARBA" id="ARBA00023125"/>
    </source>
</evidence>
<name>A0A4S2DC56_9MICO</name>
<gene>
    <name evidence="7" type="ORF">E5344_02250</name>
</gene>
<accession>A0A4S2DC56</accession>
<dbReference type="SMART" id="SM00448">
    <property type="entry name" value="REC"/>
    <property type="match status" value="1"/>
</dbReference>
<dbReference type="Proteomes" id="UP000309893">
    <property type="component" value="Unassembled WGS sequence"/>
</dbReference>
<dbReference type="PROSITE" id="PS50043">
    <property type="entry name" value="HTH_LUXR_2"/>
    <property type="match status" value="1"/>
</dbReference>
<dbReference type="EMBL" id="SRYO01000001">
    <property type="protein sequence ID" value="TGY39447.1"/>
    <property type="molecule type" value="Genomic_DNA"/>
</dbReference>
<keyword evidence="4" id="KW-0597">Phosphoprotein</keyword>
<keyword evidence="2" id="KW-0238">DNA-binding</keyword>
<comment type="caution">
    <text evidence="7">The sequence shown here is derived from an EMBL/GenBank/DDBJ whole genome shotgun (WGS) entry which is preliminary data.</text>
</comment>
<feature type="domain" description="HTH luxR-type" evidence="5">
    <location>
        <begin position="159"/>
        <end position="226"/>
    </location>
</feature>
<dbReference type="OrthoDB" id="5145487at2"/>
<dbReference type="GO" id="GO:0000160">
    <property type="term" value="P:phosphorelay signal transduction system"/>
    <property type="evidence" value="ECO:0007669"/>
    <property type="project" value="InterPro"/>
</dbReference>
<dbReference type="Gene3D" id="3.40.50.2300">
    <property type="match status" value="1"/>
</dbReference>
<dbReference type="InterPro" id="IPR001789">
    <property type="entry name" value="Sig_transdc_resp-reg_receiver"/>
</dbReference>
<dbReference type="SMART" id="SM00421">
    <property type="entry name" value="HTH_LUXR"/>
    <property type="match status" value="1"/>
</dbReference>
<dbReference type="InterPro" id="IPR016032">
    <property type="entry name" value="Sig_transdc_resp-reg_C-effctor"/>
</dbReference>
<sequence length="238" mass="25484">MPPIAPPPRDPAIVTGQLRVLDVMVVEDQPLFREMLAVLLADQNGLRVSAVASSAQSARNTDVRTLDVALIDLRLPDGDGIRLGRELRLRRPGLGILVLSASDSISTLLEVPGSEAAGWGFLSKNSSLSASALVYAIRAVAAGRTVLDPAIRAQREIRRNSPLTRLSRRQREVVALVAEGLTNAAIADRLGISPRSVDAHLNAAYGLLGIPASRERNPRVEAVRSYLQHTTSPWTSAG</sequence>
<dbReference type="CDD" id="cd06170">
    <property type="entry name" value="LuxR_C_like"/>
    <property type="match status" value="1"/>
</dbReference>
<protein>
    <submittedName>
        <fullName evidence="7">Response regulator transcription factor</fullName>
    </submittedName>
</protein>
<dbReference type="PRINTS" id="PR00038">
    <property type="entry name" value="HTHLUXR"/>
</dbReference>
<dbReference type="InterPro" id="IPR039420">
    <property type="entry name" value="WalR-like"/>
</dbReference>
<dbReference type="InterPro" id="IPR000792">
    <property type="entry name" value="Tscrpt_reg_LuxR_C"/>
</dbReference>
<dbReference type="SUPFAM" id="SSF46894">
    <property type="entry name" value="C-terminal effector domain of the bipartite response regulators"/>
    <property type="match status" value="1"/>
</dbReference>
<evidence type="ECO:0000256" key="1">
    <source>
        <dbReference type="ARBA" id="ARBA00023015"/>
    </source>
</evidence>
<evidence type="ECO:0000259" key="6">
    <source>
        <dbReference type="PROSITE" id="PS50110"/>
    </source>
</evidence>
<dbReference type="Pfam" id="PF00072">
    <property type="entry name" value="Response_reg"/>
    <property type="match status" value="1"/>
</dbReference>
<evidence type="ECO:0000313" key="7">
    <source>
        <dbReference type="EMBL" id="TGY39447.1"/>
    </source>
</evidence>
<evidence type="ECO:0000256" key="3">
    <source>
        <dbReference type="ARBA" id="ARBA00023163"/>
    </source>
</evidence>
<reference evidence="7 8" key="1">
    <citation type="submission" date="2019-04" db="EMBL/GenBank/DDBJ databases">
        <title>Microbes associate with the intestines of laboratory mice.</title>
        <authorList>
            <person name="Navarre W."/>
            <person name="Wong E."/>
            <person name="Huang K."/>
            <person name="Tropini C."/>
            <person name="Ng K."/>
            <person name="Yu B."/>
        </authorList>
    </citation>
    <scope>NUCLEOTIDE SEQUENCE [LARGE SCALE GENOMIC DNA]</scope>
    <source>
        <strain evidence="7 8">NM46_B2-13</strain>
    </source>
</reference>
<proteinExistence type="predicted"/>
<dbReference type="SUPFAM" id="SSF52172">
    <property type="entry name" value="CheY-like"/>
    <property type="match status" value="1"/>
</dbReference>
<dbReference type="Pfam" id="PF00196">
    <property type="entry name" value="GerE"/>
    <property type="match status" value="1"/>
</dbReference>
<evidence type="ECO:0000313" key="8">
    <source>
        <dbReference type="Proteomes" id="UP000309893"/>
    </source>
</evidence>
<dbReference type="GO" id="GO:0006355">
    <property type="term" value="P:regulation of DNA-templated transcription"/>
    <property type="evidence" value="ECO:0007669"/>
    <property type="project" value="InterPro"/>
</dbReference>
<feature type="modified residue" description="4-aspartylphosphate" evidence="4">
    <location>
        <position position="72"/>
    </location>
</feature>
<organism evidence="7 8">
    <name type="scientific">Microbacterium laevaniformans</name>
    <dbReference type="NCBI Taxonomy" id="36807"/>
    <lineage>
        <taxon>Bacteria</taxon>
        <taxon>Bacillati</taxon>
        <taxon>Actinomycetota</taxon>
        <taxon>Actinomycetes</taxon>
        <taxon>Micrococcales</taxon>
        <taxon>Microbacteriaceae</taxon>
        <taxon>Microbacterium</taxon>
    </lineage>
</organism>
<keyword evidence="1" id="KW-0805">Transcription regulation</keyword>
<dbReference type="GO" id="GO:0003677">
    <property type="term" value="F:DNA binding"/>
    <property type="evidence" value="ECO:0007669"/>
    <property type="project" value="UniProtKB-KW"/>
</dbReference>
<dbReference type="PANTHER" id="PTHR43214">
    <property type="entry name" value="TWO-COMPONENT RESPONSE REGULATOR"/>
    <property type="match status" value="1"/>
</dbReference>
<dbReference type="InterPro" id="IPR011006">
    <property type="entry name" value="CheY-like_superfamily"/>
</dbReference>
<dbReference type="PROSITE" id="PS50110">
    <property type="entry name" value="RESPONSE_REGULATORY"/>
    <property type="match status" value="1"/>
</dbReference>